<dbReference type="AlphaFoldDB" id="A0A484F6Q1"/>
<comment type="subunit">
    <text evidence="2">Component of the archaeal exosome complex. Forms a trimer of Rrp4 and/or Csl4 subunits. The trimer associates with an hexameric ring-like arrangement composed of 3 Rrp41-Rrp42 heterodimers. Interacts with DnaG.</text>
</comment>
<keyword evidence="1 2" id="KW-0271">Exosome</keyword>
<comment type="similarity">
    <text evidence="2">Belongs to the CSL4 family.</text>
</comment>
<dbReference type="GO" id="GO:0005737">
    <property type="term" value="C:cytoplasm"/>
    <property type="evidence" value="ECO:0007669"/>
    <property type="project" value="UniProtKB-SubCell"/>
</dbReference>
<evidence type="ECO:0000313" key="6">
    <source>
        <dbReference type="Proteomes" id="UP000294855"/>
    </source>
</evidence>
<feature type="compositionally biased region" description="Basic and acidic residues" evidence="3">
    <location>
        <begin position="129"/>
        <end position="154"/>
    </location>
</feature>
<dbReference type="Gene3D" id="2.20.70.10">
    <property type="match status" value="1"/>
</dbReference>
<feature type="compositionally biased region" description="Basic and acidic residues" evidence="3">
    <location>
        <begin position="94"/>
        <end position="121"/>
    </location>
</feature>
<dbReference type="PROSITE" id="PS50126">
    <property type="entry name" value="S1"/>
    <property type="match status" value="1"/>
</dbReference>
<dbReference type="SUPFAM" id="SSF50249">
    <property type="entry name" value="Nucleic acid-binding proteins"/>
    <property type="match status" value="1"/>
</dbReference>
<sequence length="365" mass="39737">MSRVQKKPIRRRLKDAAGKAEDPKSFEPSEPVNAAPAEDTPKSRIPRKPKPEVAAKPEADAPAKRVVRRTARSAPDAAEEQPEERPRRAPASAERSDRRSDRGENSRNGDRNGRSNDRDGRSNYGNGDRGSRDGRGRDRDGGRDRNGGRNDRNGRGGFGGRKPAEKKKRPEKIVYEKTKQFVFPGEIVGAIEEYKPGFGTVNDDGTIRATVSGVIGVNKEHRMITVIPKTKTLNMITEGDIVIASITDVRESNARVDIVAAEKSLGEEIVNKGNAEIYVSNIKDGFAKSVAEEFSVGDIVRAKVIDSKKIGLSTVEPELGVLKAYCSKCKTSLTKSDEGLVCGNCGNRERRKLAEGYGKGISSAP</sequence>
<evidence type="ECO:0000313" key="5">
    <source>
        <dbReference type="EMBL" id="TDQ68801.1"/>
    </source>
</evidence>
<dbReference type="HAMAP" id="MF_00975">
    <property type="entry name" value="Exosome_Csl4"/>
    <property type="match status" value="1"/>
</dbReference>
<feature type="binding site" evidence="2">
    <location>
        <position position="342"/>
    </location>
    <ligand>
        <name>Zn(2+)</name>
        <dbReference type="ChEBI" id="CHEBI:29105"/>
    </ligand>
</feature>
<keyword evidence="6" id="KW-1185">Reference proteome</keyword>
<dbReference type="NCBIfam" id="NF034126">
    <property type="entry name" value="PRK09521.1"/>
    <property type="match status" value="1"/>
</dbReference>
<dbReference type="RefSeq" id="WP_133517449.1">
    <property type="nucleotide sequence ID" value="NZ_JAHDUW010000003.1"/>
</dbReference>
<dbReference type="GO" id="GO:0006396">
    <property type="term" value="P:RNA processing"/>
    <property type="evidence" value="ECO:0007669"/>
    <property type="project" value="InterPro"/>
</dbReference>
<feature type="domain" description="S1 motif" evidence="4">
    <location>
        <begin position="239"/>
        <end position="306"/>
    </location>
</feature>
<dbReference type="InterPro" id="IPR012340">
    <property type="entry name" value="NA-bd_OB-fold"/>
</dbReference>
<dbReference type="SUPFAM" id="SSF110324">
    <property type="entry name" value="Ribosomal L27 protein-like"/>
    <property type="match status" value="1"/>
</dbReference>
<evidence type="ECO:0000256" key="1">
    <source>
        <dbReference type="ARBA" id="ARBA00022835"/>
    </source>
</evidence>
<evidence type="ECO:0000256" key="2">
    <source>
        <dbReference type="HAMAP-Rule" id="MF_00975"/>
    </source>
</evidence>
<dbReference type="GO" id="GO:0003676">
    <property type="term" value="F:nucleic acid binding"/>
    <property type="evidence" value="ECO:0007669"/>
    <property type="project" value="InterPro"/>
</dbReference>
<dbReference type="Gene3D" id="2.40.50.140">
    <property type="entry name" value="Nucleic acid-binding proteins"/>
    <property type="match status" value="1"/>
</dbReference>
<dbReference type="GO" id="GO:0006401">
    <property type="term" value="P:RNA catabolic process"/>
    <property type="evidence" value="ECO:0007669"/>
    <property type="project" value="UniProtKB-UniRule"/>
</dbReference>
<feature type="compositionally biased region" description="Basic residues" evidence="3">
    <location>
        <begin position="1"/>
        <end position="13"/>
    </location>
</feature>
<comment type="caution">
    <text evidence="5">The sequence shown here is derived from an EMBL/GenBank/DDBJ whole genome shotgun (WGS) entry which is preliminary data.</text>
</comment>
<name>A0A484F6Q1_9EURY</name>
<dbReference type="InterPro" id="IPR003029">
    <property type="entry name" value="S1_domain"/>
</dbReference>
<dbReference type="InterPro" id="IPR030850">
    <property type="entry name" value="Exosome_Csl4_arc"/>
</dbReference>
<evidence type="ECO:0000259" key="4">
    <source>
        <dbReference type="PROSITE" id="PS50126"/>
    </source>
</evidence>
<keyword evidence="2" id="KW-0479">Metal-binding</keyword>
<dbReference type="InterPro" id="IPR039771">
    <property type="entry name" value="Csl4"/>
</dbReference>
<proteinExistence type="inferred from homology"/>
<gene>
    <name evidence="2" type="primary">csl4</name>
    <name evidence="5" type="ORF">C7391_0997</name>
</gene>
<dbReference type="PANTHER" id="PTHR12686:SF8">
    <property type="entry name" value="EXOSOME COMPLEX COMPONENT CSL4"/>
    <property type="match status" value="1"/>
</dbReference>
<keyword evidence="2" id="KW-0862">Zinc</keyword>
<comment type="subcellular location">
    <subcellularLocation>
        <location evidence="2">Cytoplasm</location>
    </subcellularLocation>
</comment>
<dbReference type="GO" id="GO:0000178">
    <property type="term" value="C:exosome (RNase complex)"/>
    <property type="evidence" value="ECO:0007669"/>
    <property type="project" value="UniProtKB-KW"/>
</dbReference>
<dbReference type="Pfam" id="PF14382">
    <property type="entry name" value="ECR1_N"/>
    <property type="match status" value="1"/>
</dbReference>
<feature type="binding site" evidence="2">
    <location>
        <position position="345"/>
    </location>
    <ligand>
        <name>Zn(2+)</name>
        <dbReference type="ChEBI" id="CHEBI:29105"/>
    </ligand>
</feature>
<dbReference type="Proteomes" id="UP000294855">
    <property type="component" value="Unassembled WGS sequence"/>
</dbReference>
<feature type="region of interest" description="Disordered" evidence="3">
    <location>
        <begin position="1"/>
        <end position="172"/>
    </location>
</feature>
<feature type="compositionally biased region" description="Basic and acidic residues" evidence="3">
    <location>
        <begin position="49"/>
        <end position="63"/>
    </location>
</feature>
<evidence type="ECO:0000256" key="3">
    <source>
        <dbReference type="SAM" id="MobiDB-lite"/>
    </source>
</evidence>
<protein>
    <recommendedName>
        <fullName evidence="2">Exosome complex component Csl4</fullName>
    </recommendedName>
</protein>
<dbReference type="Gene3D" id="2.40.50.100">
    <property type="match status" value="1"/>
</dbReference>
<feature type="compositionally biased region" description="Basic and acidic residues" evidence="3">
    <location>
        <begin position="14"/>
        <end position="27"/>
    </location>
</feature>
<dbReference type="EMBL" id="SNYS01000008">
    <property type="protein sequence ID" value="TDQ68801.1"/>
    <property type="molecule type" value="Genomic_DNA"/>
</dbReference>
<comment type="function">
    <text evidence="2">Non-catalytic component of the exosome, which is a complex involved in RNA degradation. Increases the RNA binding and the efficiency of RNA degradation. Helpful for the interaction of the exosome with A-poor RNAs.</text>
</comment>
<dbReference type="GO" id="GO:0008270">
    <property type="term" value="F:zinc ion binding"/>
    <property type="evidence" value="ECO:0007669"/>
    <property type="project" value="UniProtKB-UniRule"/>
</dbReference>
<accession>A0A484F6Q1</accession>
<dbReference type="InterPro" id="IPR025721">
    <property type="entry name" value="Exosome_cplx_N_dom"/>
</dbReference>
<feature type="binding site" evidence="2">
    <location>
        <position position="326"/>
    </location>
    <ligand>
        <name>Zn(2+)</name>
        <dbReference type="ChEBI" id="CHEBI:29105"/>
    </ligand>
</feature>
<feature type="binding site" evidence="2">
    <location>
        <position position="329"/>
    </location>
    <ligand>
        <name>Zn(2+)</name>
        <dbReference type="ChEBI" id="CHEBI:29105"/>
    </ligand>
</feature>
<reference evidence="5 6" key="1">
    <citation type="submission" date="2019-03" db="EMBL/GenBank/DDBJ databases">
        <title>Genomic Encyclopedia of Type Strains, Phase IV (KMG-IV): sequencing the most valuable type-strain genomes for metagenomic binning, comparative biology and taxonomic classification.</title>
        <authorList>
            <person name="Goeker M."/>
        </authorList>
    </citation>
    <scope>NUCLEOTIDE SEQUENCE [LARGE SCALE GENOMIC DNA]</scope>
    <source>
        <strain evidence="5 6">DSM 13328</strain>
    </source>
</reference>
<dbReference type="OrthoDB" id="6768at2157"/>
<organism evidence="5 6">
    <name type="scientific">Methanimicrococcus blatticola</name>
    <dbReference type="NCBI Taxonomy" id="91560"/>
    <lineage>
        <taxon>Archaea</taxon>
        <taxon>Methanobacteriati</taxon>
        <taxon>Methanobacteriota</taxon>
        <taxon>Stenosarchaea group</taxon>
        <taxon>Methanomicrobia</taxon>
        <taxon>Methanosarcinales</taxon>
        <taxon>Methanosarcinaceae</taxon>
        <taxon>Methanimicrococcus</taxon>
    </lineage>
</organism>
<keyword evidence="2" id="KW-0963">Cytoplasm</keyword>
<dbReference type="PANTHER" id="PTHR12686">
    <property type="entry name" value="3'-5' EXORIBONUCLEASE CSL4-RELATED"/>
    <property type="match status" value="1"/>
</dbReference>